<reference evidence="1" key="1">
    <citation type="submission" date="2021-11" db="EMBL/GenBank/DDBJ databases">
        <title>Australian commercial rhizobial inoculants.</title>
        <authorList>
            <person name="Kohlmeier M.G."/>
            <person name="O'Hara G.W."/>
            <person name="Colombi E."/>
            <person name="Ramsay J.P."/>
            <person name="Terpolilli J."/>
        </authorList>
    </citation>
    <scope>NUCLEOTIDE SEQUENCE</scope>
    <source>
        <strain evidence="1">CC829</strain>
    </source>
</reference>
<protein>
    <submittedName>
        <fullName evidence="1">Uncharacterized protein</fullName>
    </submittedName>
</protein>
<dbReference type="EMBL" id="CP088100">
    <property type="protein sequence ID" value="UFW83827.1"/>
    <property type="molecule type" value="Genomic_DNA"/>
</dbReference>
<organism evidence="1 2">
    <name type="scientific">Bradyrhizobium barranii</name>
    <dbReference type="NCBI Taxonomy" id="2992140"/>
    <lineage>
        <taxon>Bacteria</taxon>
        <taxon>Pseudomonadati</taxon>
        <taxon>Pseudomonadota</taxon>
        <taxon>Alphaproteobacteria</taxon>
        <taxon>Hyphomicrobiales</taxon>
        <taxon>Nitrobacteraceae</taxon>
        <taxon>Bradyrhizobium</taxon>
    </lineage>
</organism>
<name>A0ABY3QD63_9BRAD</name>
<dbReference type="RefSeq" id="WP_187388017.1">
    <property type="nucleotide sequence ID" value="NZ_CP088100.1"/>
</dbReference>
<accession>A0ABY3QD63</accession>
<gene>
    <name evidence="1" type="ORF">BjapCC829_28210</name>
</gene>
<keyword evidence="2" id="KW-1185">Reference proteome</keyword>
<sequence length="91" mass="9877">MTGAASRHRAISTSSASVLETLCGPLDRRWSDDRQHLVGDGALVAIDPARLTISDADIALLLKQLPLRAAMPMATRSRDPANEVWCSFVDF</sequence>
<dbReference type="Proteomes" id="UP001430990">
    <property type="component" value="Chromosome"/>
</dbReference>
<evidence type="ECO:0000313" key="1">
    <source>
        <dbReference type="EMBL" id="UFW83827.1"/>
    </source>
</evidence>
<evidence type="ECO:0000313" key="2">
    <source>
        <dbReference type="Proteomes" id="UP001430990"/>
    </source>
</evidence>
<proteinExistence type="predicted"/>